<evidence type="ECO:0000313" key="7">
    <source>
        <dbReference type="Proteomes" id="UP000016933"/>
    </source>
</evidence>
<name>N1PG59_DOTSN</name>
<dbReference type="Gene3D" id="3.40.50.720">
    <property type="entry name" value="NAD(P)-binding Rossmann-like Domain"/>
    <property type="match status" value="1"/>
</dbReference>
<proteinExistence type="inferred from homology"/>
<feature type="region of interest" description="Disordered" evidence="5">
    <location>
        <begin position="261"/>
        <end position="284"/>
    </location>
</feature>
<reference evidence="7" key="1">
    <citation type="journal article" date="2012" name="PLoS Genet.">
        <title>The genomes of the fungal plant pathogens Cladosporium fulvum and Dothistroma septosporum reveal adaptation to different hosts and lifestyles but also signatures of common ancestry.</title>
        <authorList>
            <person name="de Wit P.J.G.M."/>
            <person name="van der Burgt A."/>
            <person name="Oekmen B."/>
            <person name="Stergiopoulos I."/>
            <person name="Abd-Elsalam K.A."/>
            <person name="Aerts A.L."/>
            <person name="Bahkali A.H."/>
            <person name="Beenen H.G."/>
            <person name="Chettri P."/>
            <person name="Cox M.P."/>
            <person name="Datema E."/>
            <person name="de Vries R.P."/>
            <person name="Dhillon B."/>
            <person name="Ganley A.R."/>
            <person name="Griffiths S.A."/>
            <person name="Guo Y."/>
            <person name="Hamelin R.C."/>
            <person name="Henrissat B."/>
            <person name="Kabir M.S."/>
            <person name="Jashni M.K."/>
            <person name="Kema G."/>
            <person name="Klaubauf S."/>
            <person name="Lapidus A."/>
            <person name="Levasseur A."/>
            <person name="Lindquist E."/>
            <person name="Mehrabi R."/>
            <person name="Ohm R.A."/>
            <person name="Owen T.J."/>
            <person name="Salamov A."/>
            <person name="Schwelm A."/>
            <person name="Schijlen E."/>
            <person name="Sun H."/>
            <person name="van den Burg H.A."/>
            <person name="van Ham R.C.H.J."/>
            <person name="Zhang S."/>
            <person name="Goodwin S.B."/>
            <person name="Grigoriev I.V."/>
            <person name="Collemare J."/>
            <person name="Bradshaw R.E."/>
        </authorList>
    </citation>
    <scope>NUCLEOTIDE SEQUENCE [LARGE SCALE GENOMIC DNA]</scope>
    <source>
        <strain evidence="7">NZE10 / CBS 128990</strain>
    </source>
</reference>
<dbReference type="PANTHER" id="PTHR43490:SF99">
    <property type="entry name" value="SHORT-CHAIN DEHYDROGENASE_REDUCTASE"/>
    <property type="match status" value="1"/>
</dbReference>
<gene>
    <name evidence="6" type="ORF">DOTSEDRAFT_74580</name>
</gene>
<evidence type="ECO:0000313" key="6">
    <source>
        <dbReference type="EMBL" id="EME41099.1"/>
    </source>
</evidence>
<dbReference type="PRINTS" id="PR00081">
    <property type="entry name" value="GDHRDH"/>
</dbReference>
<dbReference type="GO" id="GO:0016491">
    <property type="term" value="F:oxidoreductase activity"/>
    <property type="evidence" value="ECO:0007669"/>
    <property type="project" value="UniProtKB-KW"/>
</dbReference>
<dbReference type="InterPro" id="IPR036291">
    <property type="entry name" value="NAD(P)-bd_dom_sf"/>
</dbReference>
<dbReference type="PANTHER" id="PTHR43490">
    <property type="entry name" value="(+)-NEOMENTHOL DEHYDROGENASE"/>
    <property type="match status" value="1"/>
</dbReference>
<dbReference type="InterPro" id="IPR002347">
    <property type="entry name" value="SDR_fam"/>
</dbReference>
<dbReference type="HOGENOM" id="CLU_010194_9_0_1"/>
<keyword evidence="3" id="KW-0521">NADP</keyword>
<dbReference type="Proteomes" id="UP000016933">
    <property type="component" value="Unassembled WGS sequence"/>
</dbReference>
<evidence type="ECO:0000256" key="5">
    <source>
        <dbReference type="SAM" id="MobiDB-lite"/>
    </source>
</evidence>
<evidence type="ECO:0000256" key="3">
    <source>
        <dbReference type="ARBA" id="ARBA00022857"/>
    </source>
</evidence>
<organism evidence="6 7">
    <name type="scientific">Dothistroma septosporum (strain NZE10 / CBS 128990)</name>
    <name type="common">Red band needle blight fungus</name>
    <name type="synonym">Mycosphaerella pini</name>
    <dbReference type="NCBI Taxonomy" id="675120"/>
    <lineage>
        <taxon>Eukaryota</taxon>
        <taxon>Fungi</taxon>
        <taxon>Dikarya</taxon>
        <taxon>Ascomycota</taxon>
        <taxon>Pezizomycotina</taxon>
        <taxon>Dothideomycetes</taxon>
        <taxon>Dothideomycetidae</taxon>
        <taxon>Mycosphaerellales</taxon>
        <taxon>Mycosphaerellaceae</taxon>
        <taxon>Dothistroma</taxon>
    </lineage>
</organism>
<dbReference type="EMBL" id="KB446543">
    <property type="protein sequence ID" value="EME41099.1"/>
    <property type="molecule type" value="Genomic_DNA"/>
</dbReference>
<feature type="compositionally biased region" description="Basic and acidic residues" evidence="5">
    <location>
        <begin position="273"/>
        <end position="284"/>
    </location>
</feature>
<accession>N1PG59</accession>
<evidence type="ECO:0000256" key="4">
    <source>
        <dbReference type="ARBA" id="ARBA00023002"/>
    </source>
</evidence>
<dbReference type="SUPFAM" id="SSF51735">
    <property type="entry name" value="NAD(P)-binding Rossmann-fold domains"/>
    <property type="match status" value="1"/>
</dbReference>
<keyword evidence="4" id="KW-0560">Oxidoreductase</keyword>
<dbReference type="Pfam" id="PF00106">
    <property type="entry name" value="adh_short"/>
    <property type="match status" value="1"/>
</dbReference>
<dbReference type="AlphaFoldDB" id="N1PG59"/>
<dbReference type="eggNOG" id="KOG1208">
    <property type="taxonomic scope" value="Eukaryota"/>
</dbReference>
<comment type="pathway">
    <text evidence="1">Mycotoxin biosynthesis.</text>
</comment>
<dbReference type="GO" id="GO:0016020">
    <property type="term" value="C:membrane"/>
    <property type="evidence" value="ECO:0007669"/>
    <property type="project" value="TreeGrafter"/>
</dbReference>
<keyword evidence="7" id="KW-1185">Reference proteome</keyword>
<dbReference type="OrthoDB" id="191139at2759"/>
<evidence type="ECO:0000256" key="2">
    <source>
        <dbReference type="ARBA" id="ARBA00006484"/>
    </source>
</evidence>
<dbReference type="STRING" id="675120.N1PG59"/>
<sequence length="284" mass="30052">MSSRPISVVVTGANRGIGYAIVEFLMNNPPVTPLDVIATARQVPDSPFPDGGDTKISWHAVDISDKASISSFASGLKKSRPHGIDVLINNAGVNLDTHNPPGLDISRRTLETNYYGTMAMTEAILPLMQDTSTSAALKNRRIVTLSSAGSKAPSSTQKKALADCTSLDQISQIGDSYLSAVSKGQEEAEDWPKGLSYSVSKSMLNAAMMVLAKENPDLRISSCCPGWCSTDTGKQTGSPAKTPAEGAVIPLKLAFGDVGETSGKYWENPSVSDRGDGKVADWTK</sequence>
<comment type="similarity">
    <text evidence="2">Belongs to the short-chain dehydrogenases/reductases (SDR) family.</text>
</comment>
<reference evidence="6 7" key="2">
    <citation type="journal article" date="2012" name="PLoS Pathog.">
        <title>Diverse lifestyles and strategies of plant pathogenesis encoded in the genomes of eighteen Dothideomycetes fungi.</title>
        <authorList>
            <person name="Ohm R.A."/>
            <person name="Feau N."/>
            <person name="Henrissat B."/>
            <person name="Schoch C.L."/>
            <person name="Horwitz B.A."/>
            <person name="Barry K.W."/>
            <person name="Condon B.J."/>
            <person name="Copeland A.C."/>
            <person name="Dhillon B."/>
            <person name="Glaser F."/>
            <person name="Hesse C.N."/>
            <person name="Kosti I."/>
            <person name="LaButti K."/>
            <person name="Lindquist E.A."/>
            <person name="Lucas S."/>
            <person name="Salamov A.A."/>
            <person name="Bradshaw R.E."/>
            <person name="Ciuffetti L."/>
            <person name="Hamelin R.C."/>
            <person name="Kema G.H.J."/>
            <person name="Lawrence C."/>
            <person name="Scott J.A."/>
            <person name="Spatafora J.W."/>
            <person name="Turgeon B.G."/>
            <person name="de Wit P.J.G.M."/>
            <person name="Zhong S."/>
            <person name="Goodwin S.B."/>
            <person name="Grigoriev I.V."/>
        </authorList>
    </citation>
    <scope>NUCLEOTIDE SEQUENCE [LARGE SCALE GENOMIC DNA]</scope>
    <source>
        <strain evidence="7">NZE10 / CBS 128990</strain>
    </source>
</reference>
<evidence type="ECO:0000256" key="1">
    <source>
        <dbReference type="ARBA" id="ARBA00004685"/>
    </source>
</evidence>
<protein>
    <submittedName>
        <fullName evidence="6">Uncharacterized protein</fullName>
    </submittedName>
</protein>